<comment type="caution">
    <text evidence="1">The sequence shown here is derived from an EMBL/GenBank/DDBJ whole genome shotgun (WGS) entry which is preliminary data.</text>
</comment>
<name>A0A0G9K403_9BACT</name>
<reference evidence="1 2" key="1">
    <citation type="submission" date="2014-01" db="EMBL/GenBank/DDBJ databases">
        <title>Development of a Comparative Genomic Fingerprinting Assay for High Resolution Genotyping of Arcobacter butzleri.</title>
        <authorList>
            <person name="Webb A.L."/>
            <person name="Inglis G.D."/>
            <person name="Kruczkiewicz P."/>
            <person name="Selinger L.B."/>
            <person name="Taboada E.N."/>
        </authorList>
    </citation>
    <scope>NUCLEOTIDE SEQUENCE [LARGE SCALE GENOMIC DNA]</scope>
    <source>
        <strain evidence="1 2">L348</strain>
    </source>
</reference>
<dbReference type="AlphaFoldDB" id="A0A0G9K403"/>
<dbReference type="RefSeq" id="WP_046996598.1">
    <property type="nucleotide sequence ID" value="NZ_JAIQ01000083.1"/>
</dbReference>
<evidence type="ECO:0000313" key="2">
    <source>
        <dbReference type="Proteomes" id="UP000035514"/>
    </source>
</evidence>
<proteinExistence type="predicted"/>
<sequence length="107" mass="12409">MEGTDSCKNKLYFTDCLELDFKNNMPTSELRILKELSLDINNTLKKHNGSILKSFEFGENNYLIFISTMIIRMVEINERMVLVDISDIPSFIKNFLNNSNSQFNCLS</sequence>
<dbReference type="EMBL" id="JAIQ01000083">
    <property type="protein sequence ID" value="KLE00590.1"/>
    <property type="molecule type" value="Genomic_DNA"/>
</dbReference>
<dbReference type="PATRIC" id="fig|1447256.3.peg.1048"/>
<organism evidence="1 2">
    <name type="scientific">Aliarcobacter butzleri L348</name>
    <dbReference type="NCBI Taxonomy" id="1447256"/>
    <lineage>
        <taxon>Bacteria</taxon>
        <taxon>Pseudomonadati</taxon>
        <taxon>Campylobacterota</taxon>
        <taxon>Epsilonproteobacteria</taxon>
        <taxon>Campylobacterales</taxon>
        <taxon>Arcobacteraceae</taxon>
        <taxon>Aliarcobacter</taxon>
    </lineage>
</organism>
<protein>
    <submittedName>
        <fullName evidence="1">Uncharacterized protein</fullName>
    </submittedName>
</protein>
<dbReference type="Proteomes" id="UP000035514">
    <property type="component" value="Unassembled WGS sequence"/>
</dbReference>
<accession>A0A0G9K403</accession>
<evidence type="ECO:0000313" key="1">
    <source>
        <dbReference type="EMBL" id="KLE00590.1"/>
    </source>
</evidence>
<gene>
    <name evidence="1" type="ORF">AA20_05395</name>
</gene>